<gene>
    <name evidence="1" type="ORF">CALMAC_LOCUS18446</name>
</gene>
<evidence type="ECO:0000313" key="2">
    <source>
        <dbReference type="Proteomes" id="UP000410492"/>
    </source>
</evidence>
<proteinExistence type="predicted"/>
<dbReference type="AlphaFoldDB" id="A0A653DL18"/>
<keyword evidence="2" id="KW-1185">Reference proteome</keyword>
<dbReference type="OrthoDB" id="6734276at2759"/>
<organism evidence="1 2">
    <name type="scientific">Callosobruchus maculatus</name>
    <name type="common">Southern cowpea weevil</name>
    <name type="synonym">Pulse bruchid</name>
    <dbReference type="NCBI Taxonomy" id="64391"/>
    <lineage>
        <taxon>Eukaryota</taxon>
        <taxon>Metazoa</taxon>
        <taxon>Ecdysozoa</taxon>
        <taxon>Arthropoda</taxon>
        <taxon>Hexapoda</taxon>
        <taxon>Insecta</taxon>
        <taxon>Pterygota</taxon>
        <taxon>Neoptera</taxon>
        <taxon>Endopterygota</taxon>
        <taxon>Coleoptera</taxon>
        <taxon>Polyphaga</taxon>
        <taxon>Cucujiformia</taxon>
        <taxon>Chrysomeloidea</taxon>
        <taxon>Chrysomelidae</taxon>
        <taxon>Bruchinae</taxon>
        <taxon>Bruchini</taxon>
        <taxon>Callosobruchus</taxon>
    </lineage>
</organism>
<dbReference type="Proteomes" id="UP000410492">
    <property type="component" value="Unassembled WGS sequence"/>
</dbReference>
<name>A0A653DL18_CALMS</name>
<protein>
    <submittedName>
        <fullName evidence="1">Uncharacterized protein</fullName>
    </submittedName>
</protein>
<sequence length="178" mass="19821">MLNCSAGMSRAQKVDQSVQTVIKVSPHVLDTTTNYATVTSDKKMQTLIATRPKDLSSQFYSMLCYTPFQDIKEDAIRVLELPRKPRLQIKSAATSQDILKAAVSFSLLDDDGVGYICSEVMHRRALRFKKAYVEASTQTDLHIHPHILNDSVAKVFIDSGVMTNPINAPTCSRKTSKK</sequence>
<dbReference type="EMBL" id="CAACVG010012822">
    <property type="protein sequence ID" value="VEN60895.1"/>
    <property type="molecule type" value="Genomic_DNA"/>
</dbReference>
<evidence type="ECO:0000313" key="1">
    <source>
        <dbReference type="EMBL" id="VEN60895.1"/>
    </source>
</evidence>
<accession>A0A653DL18</accession>
<reference evidence="1 2" key="1">
    <citation type="submission" date="2019-01" db="EMBL/GenBank/DDBJ databases">
        <authorList>
            <person name="Sayadi A."/>
        </authorList>
    </citation>
    <scope>NUCLEOTIDE SEQUENCE [LARGE SCALE GENOMIC DNA]</scope>
</reference>